<feature type="domain" description="C3H1-type" evidence="6">
    <location>
        <begin position="296"/>
        <end position="324"/>
    </location>
</feature>
<keyword evidence="5" id="KW-1133">Transmembrane helix</keyword>
<dbReference type="AlphaFoldDB" id="A0A899G0C0"/>
<keyword evidence="8" id="KW-1185">Reference proteome</keyword>
<dbReference type="InterPro" id="IPR000571">
    <property type="entry name" value="Znf_CCCH"/>
</dbReference>
<feature type="transmembrane region" description="Helical" evidence="5">
    <location>
        <begin position="426"/>
        <end position="452"/>
    </location>
</feature>
<protein>
    <recommendedName>
        <fullName evidence="6">C3H1-type domain-containing protein</fullName>
    </recommendedName>
</protein>
<feature type="zinc finger region" description="C3H1-type" evidence="4">
    <location>
        <begin position="214"/>
        <end position="242"/>
    </location>
</feature>
<dbReference type="InterPro" id="IPR036855">
    <property type="entry name" value="Znf_CCCH_sf"/>
</dbReference>
<keyword evidence="3 4" id="KW-0862">Zinc</keyword>
<evidence type="ECO:0000256" key="3">
    <source>
        <dbReference type="ARBA" id="ARBA00022833"/>
    </source>
</evidence>
<dbReference type="SMART" id="SM00356">
    <property type="entry name" value="ZnF_C3H1"/>
    <property type="match status" value="5"/>
</dbReference>
<organism evidence="7 8">
    <name type="scientific">Pneumocystis wakefieldiae</name>
    <dbReference type="NCBI Taxonomy" id="38082"/>
    <lineage>
        <taxon>Eukaryota</taxon>
        <taxon>Fungi</taxon>
        <taxon>Dikarya</taxon>
        <taxon>Ascomycota</taxon>
        <taxon>Taphrinomycotina</taxon>
        <taxon>Pneumocystomycetes</taxon>
        <taxon>Pneumocystaceae</taxon>
        <taxon>Pneumocystis</taxon>
    </lineage>
</organism>
<dbReference type="Gene3D" id="4.10.1000.10">
    <property type="entry name" value="Zinc finger, CCCH-type"/>
    <property type="match status" value="2"/>
</dbReference>
<reference evidence="7" key="1">
    <citation type="submission" date="2020-06" db="EMBL/GenBank/DDBJ databases">
        <title>Genomes of multiple members of Pneumocystis genus reveal paths to human pathogen Pneumocystis jirovecii.</title>
        <authorList>
            <person name="Cisse O.H."/>
            <person name="Ma L."/>
            <person name="Dekker J."/>
            <person name="Khil P."/>
            <person name="Jo J."/>
            <person name="Brenchley J."/>
            <person name="Blair R."/>
            <person name="Pahar B."/>
            <person name="Chabe M."/>
            <person name="Van Rompay K.A."/>
            <person name="Keesler R."/>
            <person name="Sukura A."/>
            <person name="Hirsch V."/>
            <person name="Kutty G."/>
            <person name="Liu Y."/>
            <person name="Peng L."/>
            <person name="Chen J."/>
            <person name="Song J."/>
            <person name="Weissenbacher-Lang C."/>
            <person name="Xu J."/>
            <person name="Upham N.S."/>
            <person name="Stajich J.E."/>
            <person name="Cuomo C.A."/>
            <person name="Cushion M.T."/>
            <person name="Kovacs J.A."/>
        </authorList>
    </citation>
    <scope>NUCLEOTIDE SEQUENCE</scope>
    <source>
        <strain evidence="7">2A</strain>
    </source>
</reference>
<evidence type="ECO:0000313" key="8">
    <source>
        <dbReference type="Proteomes" id="UP000663699"/>
    </source>
</evidence>
<evidence type="ECO:0000313" key="7">
    <source>
        <dbReference type="EMBL" id="QSL65662.1"/>
    </source>
</evidence>
<dbReference type="SUPFAM" id="SSF90229">
    <property type="entry name" value="CCCH zinc finger"/>
    <property type="match status" value="2"/>
</dbReference>
<keyword evidence="5" id="KW-0812">Transmembrane</keyword>
<feature type="domain" description="C3H1-type" evidence="6">
    <location>
        <begin position="214"/>
        <end position="242"/>
    </location>
</feature>
<sequence>MMDKKKCVEKEKKDRVREVAILNEIAAVAGAINRHKHKRGEIENKNVEKLSFKPCSYAKNSRHRSRHMSLVISTRHSETNVDNEAQSGSTGWIQKKDRHFQLINASIYDSTVKKRAKAIEETRLQKKMKRDEIFKKNKYKDARVNGMKELMIDGVKFYVKKNGYKLIRAEDNDPFVETSKKAVVSGSVFLRTKNGNLWHTSLIKSKIGDKSFEKKSEKYCQYYTRTGKCLQGRSCSYKHDPDHVAICPLFMKGKCPNKNACDLSHVPTPHRVSACLHFLRGQCLNTNCLYAHVRVNPSAPICRAFAIDGYCEKGIECREKHLRECPDFSEKGLCSIKNCRLPHIERAARKRKECLLTTSDDQSSFDFERNDLISNANAQSVEKLSDKDSSSSNQSDLDTFSSLNSSSIDTDQDFIRLGILYYDFRLGYYSFCLYICFSLTINGLFVMELFFVAHINDHKFVKAYKSLYT</sequence>
<gene>
    <name evidence="7" type="ORF">MERGE_002975</name>
</gene>
<dbReference type="GO" id="GO:0008270">
    <property type="term" value="F:zinc ion binding"/>
    <property type="evidence" value="ECO:0007669"/>
    <property type="project" value="UniProtKB-KW"/>
</dbReference>
<dbReference type="EMBL" id="CP054538">
    <property type="protein sequence ID" value="QSL65662.1"/>
    <property type="molecule type" value="Genomic_DNA"/>
</dbReference>
<evidence type="ECO:0000256" key="1">
    <source>
        <dbReference type="ARBA" id="ARBA00022723"/>
    </source>
</evidence>
<evidence type="ECO:0000256" key="5">
    <source>
        <dbReference type="SAM" id="Phobius"/>
    </source>
</evidence>
<dbReference type="Proteomes" id="UP000663699">
    <property type="component" value="Chromosome 7"/>
</dbReference>
<dbReference type="PANTHER" id="PTHR46156:SF1">
    <property type="entry name" value="ZINC FINGER CCCH DOMAIN-CONTAINING PROTEIN 3"/>
    <property type="match status" value="1"/>
</dbReference>
<dbReference type="PANTHER" id="PTHR46156">
    <property type="entry name" value="CCCH ZINGC FINGER"/>
    <property type="match status" value="1"/>
</dbReference>
<evidence type="ECO:0000256" key="2">
    <source>
        <dbReference type="ARBA" id="ARBA00022771"/>
    </source>
</evidence>
<feature type="zinc finger region" description="C3H1-type" evidence="4">
    <location>
        <begin position="269"/>
        <end position="295"/>
    </location>
</feature>
<keyword evidence="2 4" id="KW-0863">Zinc-finger</keyword>
<feature type="domain" description="C3H1-type" evidence="6">
    <location>
        <begin position="269"/>
        <end position="295"/>
    </location>
</feature>
<dbReference type="PROSITE" id="PS50103">
    <property type="entry name" value="ZF_C3H1"/>
    <property type="match status" value="4"/>
</dbReference>
<accession>A0A899G0C0</accession>
<feature type="domain" description="C3H1-type" evidence="6">
    <location>
        <begin position="246"/>
        <end position="268"/>
    </location>
</feature>
<keyword evidence="5" id="KW-0472">Membrane</keyword>
<feature type="zinc finger region" description="C3H1-type" evidence="4">
    <location>
        <begin position="296"/>
        <end position="324"/>
    </location>
</feature>
<evidence type="ECO:0000256" key="4">
    <source>
        <dbReference type="PROSITE-ProRule" id="PRU00723"/>
    </source>
</evidence>
<dbReference type="OrthoDB" id="410307at2759"/>
<proteinExistence type="predicted"/>
<name>A0A899G0C0_9ASCO</name>
<feature type="zinc finger region" description="C3H1-type" evidence="4">
    <location>
        <begin position="246"/>
        <end position="268"/>
    </location>
</feature>
<evidence type="ECO:0000259" key="6">
    <source>
        <dbReference type="PROSITE" id="PS50103"/>
    </source>
</evidence>
<dbReference type="GO" id="GO:0005634">
    <property type="term" value="C:nucleus"/>
    <property type="evidence" value="ECO:0007669"/>
    <property type="project" value="TreeGrafter"/>
</dbReference>
<keyword evidence="1 4" id="KW-0479">Metal-binding</keyword>